<feature type="region of interest" description="Disordered" evidence="1">
    <location>
        <begin position="50"/>
        <end position="79"/>
    </location>
</feature>
<keyword evidence="3" id="KW-1185">Reference proteome</keyword>
<dbReference type="AlphaFoldDB" id="A0AAN9T1Q5"/>
<name>A0AAN9T1Q5_PSOTE</name>
<sequence>MPMGAWVTLFKEVFCGLRLNSGNNAELWGPKGGSGKVRHSRRSPLLVRDSLRHTPPTHSRKSTQRLTTGVREHTVTHPVSPRVLRRELRRTPPLTTARLRPTYGCAATHHRIRVRSATHHLPLSEPLPRRTTISLRLFLSIGIGAGRVEHKGFDVNKETLNPIRNPSEDDGGALH</sequence>
<dbReference type="Proteomes" id="UP001386955">
    <property type="component" value="Unassembled WGS sequence"/>
</dbReference>
<proteinExistence type="predicted"/>
<evidence type="ECO:0000256" key="1">
    <source>
        <dbReference type="SAM" id="MobiDB-lite"/>
    </source>
</evidence>
<gene>
    <name evidence="2" type="ORF">VNO78_03840</name>
</gene>
<reference evidence="2 3" key="1">
    <citation type="submission" date="2024-01" db="EMBL/GenBank/DDBJ databases">
        <title>The genomes of 5 underutilized Papilionoideae crops provide insights into root nodulation and disease resistanc.</title>
        <authorList>
            <person name="Jiang F."/>
        </authorList>
    </citation>
    <scope>NUCLEOTIDE SEQUENCE [LARGE SCALE GENOMIC DNA]</scope>
    <source>
        <strain evidence="2">DUOXIRENSHENG_FW03</strain>
        <tissue evidence="2">Leaves</tissue>
    </source>
</reference>
<protein>
    <submittedName>
        <fullName evidence="2">Uncharacterized protein</fullName>
    </submittedName>
</protein>
<dbReference type="EMBL" id="JAYMYS010000001">
    <property type="protein sequence ID" value="KAK7412384.1"/>
    <property type="molecule type" value="Genomic_DNA"/>
</dbReference>
<comment type="caution">
    <text evidence="2">The sequence shown here is derived from an EMBL/GenBank/DDBJ whole genome shotgun (WGS) entry which is preliminary data.</text>
</comment>
<evidence type="ECO:0000313" key="2">
    <source>
        <dbReference type="EMBL" id="KAK7412384.1"/>
    </source>
</evidence>
<organism evidence="2 3">
    <name type="scientific">Psophocarpus tetragonolobus</name>
    <name type="common">Winged bean</name>
    <name type="synonym">Dolichos tetragonolobus</name>
    <dbReference type="NCBI Taxonomy" id="3891"/>
    <lineage>
        <taxon>Eukaryota</taxon>
        <taxon>Viridiplantae</taxon>
        <taxon>Streptophyta</taxon>
        <taxon>Embryophyta</taxon>
        <taxon>Tracheophyta</taxon>
        <taxon>Spermatophyta</taxon>
        <taxon>Magnoliopsida</taxon>
        <taxon>eudicotyledons</taxon>
        <taxon>Gunneridae</taxon>
        <taxon>Pentapetalae</taxon>
        <taxon>rosids</taxon>
        <taxon>fabids</taxon>
        <taxon>Fabales</taxon>
        <taxon>Fabaceae</taxon>
        <taxon>Papilionoideae</taxon>
        <taxon>50 kb inversion clade</taxon>
        <taxon>NPAAA clade</taxon>
        <taxon>indigoferoid/millettioid clade</taxon>
        <taxon>Phaseoleae</taxon>
        <taxon>Psophocarpus</taxon>
    </lineage>
</organism>
<accession>A0AAN9T1Q5</accession>
<evidence type="ECO:0000313" key="3">
    <source>
        <dbReference type="Proteomes" id="UP001386955"/>
    </source>
</evidence>